<dbReference type="Proteomes" id="UP000262969">
    <property type="component" value="Unassembled WGS sequence"/>
</dbReference>
<keyword evidence="1" id="KW-0472">Membrane</keyword>
<gene>
    <name evidence="2" type="ORF">DHW61_05110</name>
</gene>
<evidence type="ECO:0008006" key="4">
    <source>
        <dbReference type="Google" id="ProtNLM"/>
    </source>
</evidence>
<evidence type="ECO:0000313" key="3">
    <source>
        <dbReference type="Proteomes" id="UP000262969"/>
    </source>
</evidence>
<accession>A0A3D2X5E6</accession>
<sequence length="278" mass="32313">MEKHIPRIKRKGDRRRIVSTYNIVFLKSMKAKFSYRSTIFFSIISAVLSFYIQINLWQALINIDPNAIAIEEMISFILINSVVLTLSRANIESNIETSVIDGSVALHFLRPISYKWYLFSEIMGGNIVKVITDIIPVLIISSIFYKVVIVTSILRLFYFIIMLVIGIFIMFELSYVVGLLAFWIERCWFLHWYLRAFTTFFGGTLIPLWFYPASLYKISYCLPFRYITFEPINVYLGKTPFEQANYLIIIGLAWIFALSALGRFLWSLATRKFTVNGG</sequence>
<organism evidence="2 3">
    <name type="scientific">Lachnoclostridium phytofermentans</name>
    <dbReference type="NCBI Taxonomy" id="66219"/>
    <lineage>
        <taxon>Bacteria</taxon>
        <taxon>Bacillati</taxon>
        <taxon>Bacillota</taxon>
        <taxon>Clostridia</taxon>
        <taxon>Lachnospirales</taxon>
        <taxon>Lachnospiraceae</taxon>
    </lineage>
</organism>
<feature type="transmembrane region" description="Helical" evidence="1">
    <location>
        <begin position="246"/>
        <end position="266"/>
    </location>
</feature>
<dbReference type="PANTHER" id="PTHR36832">
    <property type="entry name" value="SLR1174 PROTEIN-RELATED"/>
    <property type="match status" value="1"/>
</dbReference>
<feature type="transmembrane region" description="Helical" evidence="1">
    <location>
        <begin position="192"/>
        <end position="210"/>
    </location>
</feature>
<evidence type="ECO:0000256" key="1">
    <source>
        <dbReference type="SAM" id="Phobius"/>
    </source>
</evidence>
<feature type="transmembrane region" description="Helical" evidence="1">
    <location>
        <begin position="130"/>
        <end position="150"/>
    </location>
</feature>
<keyword evidence="1" id="KW-1133">Transmembrane helix</keyword>
<protein>
    <recommendedName>
        <fullName evidence="4">ABC transporter permease</fullName>
    </recommendedName>
</protein>
<feature type="transmembrane region" description="Helical" evidence="1">
    <location>
        <begin position="33"/>
        <end position="54"/>
    </location>
</feature>
<feature type="transmembrane region" description="Helical" evidence="1">
    <location>
        <begin position="156"/>
        <end position="180"/>
    </location>
</feature>
<evidence type="ECO:0000313" key="2">
    <source>
        <dbReference type="EMBL" id="HCL01785.1"/>
    </source>
</evidence>
<proteinExistence type="predicted"/>
<name>A0A3D2X5E6_9FIRM</name>
<dbReference type="Pfam" id="PF06182">
    <property type="entry name" value="ABC2_membrane_6"/>
    <property type="match status" value="1"/>
</dbReference>
<reference evidence="2 3" key="1">
    <citation type="journal article" date="2018" name="Nat. Biotechnol.">
        <title>A standardized bacterial taxonomy based on genome phylogeny substantially revises the tree of life.</title>
        <authorList>
            <person name="Parks D.H."/>
            <person name="Chuvochina M."/>
            <person name="Waite D.W."/>
            <person name="Rinke C."/>
            <person name="Skarshewski A."/>
            <person name="Chaumeil P.A."/>
            <person name="Hugenholtz P."/>
        </authorList>
    </citation>
    <scope>NUCLEOTIDE SEQUENCE [LARGE SCALE GENOMIC DNA]</scope>
    <source>
        <strain evidence="2">UBA11728</strain>
    </source>
</reference>
<comment type="caution">
    <text evidence="2">The sequence shown here is derived from an EMBL/GenBank/DDBJ whole genome shotgun (WGS) entry which is preliminary data.</text>
</comment>
<dbReference type="PANTHER" id="PTHR36832:SF1">
    <property type="entry name" value="SLR1174 PROTEIN"/>
    <property type="match status" value="1"/>
</dbReference>
<keyword evidence="1" id="KW-0812">Transmembrane</keyword>
<dbReference type="InterPro" id="IPR010390">
    <property type="entry name" value="ABC-2_transporter-like"/>
</dbReference>
<dbReference type="AlphaFoldDB" id="A0A3D2X5E6"/>
<dbReference type="EMBL" id="DPVV01000177">
    <property type="protein sequence ID" value="HCL01785.1"/>
    <property type="molecule type" value="Genomic_DNA"/>
</dbReference>